<dbReference type="RefSeq" id="XP_015654297.1">
    <property type="nucleotide sequence ID" value="XM_015806902.1"/>
</dbReference>
<dbReference type="VEuPathDB" id="TriTrypDB:LpyrH10_22_0110"/>
<dbReference type="GeneID" id="26908336"/>
<dbReference type="OrthoDB" id="271752at2759"/>
<sequence length="344" mass="36553">MSKDCDVFYDAFGCIITKSVGYQSPFPIMRLSNGQAALDADRATVQGVCFASSLADPNAAHGRLLTLDFSAGDACVSFLQLMSGARKPLELDQKIDFVKKIEMSDATSVVVTRSEGNRWNTSMYTGAGESGQRPFCSRVFFRCISAASLRDAGLWLVEMARGESDTRPLHYGHVDAAVSGTLSDTFHIGEALKRPLDVVALTADTAVVLGTGGLALADRRRAEVHTVATAPIANGGVAGGDKMVTFGEDYVLRVFDMRKAAAALMETSVSSYVCVKSVVGCRAVLLMAGDVTGILDVQTLTATASLQHSGDQVLDATLLPHQRGGVRICTSTESGMVYDWTVAM</sequence>
<organism evidence="1 2">
    <name type="scientific">Leptomonas pyrrhocoris</name>
    <name type="common">Firebug parasite</name>
    <dbReference type="NCBI Taxonomy" id="157538"/>
    <lineage>
        <taxon>Eukaryota</taxon>
        <taxon>Discoba</taxon>
        <taxon>Euglenozoa</taxon>
        <taxon>Kinetoplastea</taxon>
        <taxon>Metakinetoplastina</taxon>
        <taxon>Trypanosomatida</taxon>
        <taxon>Trypanosomatidae</taxon>
        <taxon>Leishmaniinae</taxon>
        <taxon>Leptomonas</taxon>
    </lineage>
</organism>
<dbReference type="AlphaFoldDB" id="A0A0N0VDQ2"/>
<dbReference type="Proteomes" id="UP000037923">
    <property type="component" value="Unassembled WGS sequence"/>
</dbReference>
<accession>A0A0N0VDQ2</accession>
<evidence type="ECO:0000313" key="2">
    <source>
        <dbReference type="Proteomes" id="UP000037923"/>
    </source>
</evidence>
<gene>
    <name evidence="1" type="ORF">ABB37_08051</name>
</gene>
<reference evidence="1 2" key="1">
    <citation type="submission" date="2015-07" db="EMBL/GenBank/DDBJ databases">
        <title>High-quality genome of monoxenous trypanosomatid Leptomonas pyrrhocoris.</title>
        <authorList>
            <person name="Flegontov P."/>
            <person name="Butenko A."/>
            <person name="Firsov S."/>
            <person name="Vlcek C."/>
            <person name="Logacheva M.D."/>
            <person name="Field M."/>
            <person name="Filatov D."/>
            <person name="Flegontova O."/>
            <person name="Gerasimov E."/>
            <person name="Jackson A.P."/>
            <person name="Kelly S."/>
            <person name="Opperdoes F."/>
            <person name="O'Reilly A."/>
            <person name="Votypka J."/>
            <person name="Yurchenko V."/>
            <person name="Lukes J."/>
        </authorList>
    </citation>
    <scope>NUCLEOTIDE SEQUENCE [LARGE SCALE GENOMIC DNA]</scope>
    <source>
        <strain evidence="1">H10</strain>
    </source>
</reference>
<name>A0A0N0VDQ2_LEPPY</name>
<comment type="caution">
    <text evidence="1">The sequence shown here is derived from an EMBL/GenBank/DDBJ whole genome shotgun (WGS) entry which is preliminary data.</text>
</comment>
<keyword evidence="2" id="KW-1185">Reference proteome</keyword>
<dbReference type="OMA" id="LWLMEVA"/>
<evidence type="ECO:0000313" key="1">
    <source>
        <dbReference type="EMBL" id="KPA75858.1"/>
    </source>
</evidence>
<protein>
    <recommendedName>
        <fullName evidence="3">Guanine nucleotide-binding protein subunit beta-like protein</fullName>
    </recommendedName>
</protein>
<proteinExistence type="predicted"/>
<dbReference type="EMBL" id="LGTL01000022">
    <property type="protein sequence ID" value="KPA75858.1"/>
    <property type="molecule type" value="Genomic_DNA"/>
</dbReference>
<evidence type="ECO:0008006" key="3">
    <source>
        <dbReference type="Google" id="ProtNLM"/>
    </source>
</evidence>